<dbReference type="PANTHER" id="PTHR46112">
    <property type="entry name" value="AMINOPEPTIDASE"/>
    <property type="match status" value="1"/>
</dbReference>
<evidence type="ECO:0000313" key="3">
    <source>
        <dbReference type="EMBL" id="CUS50839.1"/>
    </source>
</evidence>
<evidence type="ECO:0000259" key="2">
    <source>
        <dbReference type="Pfam" id="PF01321"/>
    </source>
</evidence>
<dbReference type="Pfam" id="PF01321">
    <property type="entry name" value="Creatinase_N"/>
    <property type="match status" value="1"/>
</dbReference>
<name>A0A160TR87_9ZZZZ</name>
<dbReference type="SUPFAM" id="SSF55920">
    <property type="entry name" value="Creatinase/aminopeptidase"/>
    <property type="match status" value="1"/>
</dbReference>
<dbReference type="PANTHER" id="PTHR46112:SF2">
    <property type="entry name" value="XAA-PRO AMINOPEPTIDASE P-RELATED"/>
    <property type="match status" value="1"/>
</dbReference>
<dbReference type="SUPFAM" id="SSF53092">
    <property type="entry name" value="Creatinase/prolidase N-terminal domain"/>
    <property type="match status" value="1"/>
</dbReference>
<gene>
    <name evidence="3" type="ORF">MGWOODY_XGa537</name>
</gene>
<sequence>MPVHFEPTEMKARRQRVSERLSELGLDGLLIFKQESMYYLTGYDTFGFSMFQCLIIDGSGNTVLLTRLPDLRQAQFTSDIQDIRLWHDTEDVNPALELRGLLEDLGYRNKTLGIEFDSYGLKAHNWRLLEPQLEGFCTLVDASTLVDRFRRVKSPTEIDYIRRAAELSDNAWDEAVQLAEPGAFEGDILAAMQGIVFRGDGDYAGNEFIIGSGPSALLVRYHSGKRNLDDQDQLTLEWSAAYRRYHAAMMRTLIVGTVHPEHFSMYQACKDALLACEAAIQPGRPMGDVYQAHAEVLDAAGLGEHRMRACGYGMSAIYNPLWVDPPMFYEGNSQLMEAGNTFFLHMILANSNTARAMTLGHTVLITESGCERLSRSPLDLVNK</sequence>
<reference evidence="3" key="1">
    <citation type="submission" date="2015-10" db="EMBL/GenBank/DDBJ databases">
        <authorList>
            <person name="Gilbert D.G."/>
        </authorList>
    </citation>
    <scope>NUCLEOTIDE SEQUENCE</scope>
</reference>
<dbReference type="Gene3D" id="3.40.350.10">
    <property type="entry name" value="Creatinase/prolidase N-terminal domain"/>
    <property type="match status" value="1"/>
</dbReference>
<dbReference type="EMBL" id="CZRL01000041">
    <property type="protein sequence ID" value="CUS50839.1"/>
    <property type="molecule type" value="Genomic_DNA"/>
</dbReference>
<dbReference type="InterPro" id="IPR036005">
    <property type="entry name" value="Creatinase/aminopeptidase-like"/>
</dbReference>
<dbReference type="InterPro" id="IPR029149">
    <property type="entry name" value="Creatin/AminoP/Spt16_N"/>
</dbReference>
<feature type="domain" description="Creatinase N-terminal" evidence="2">
    <location>
        <begin position="13"/>
        <end position="152"/>
    </location>
</feature>
<accession>A0A160TR87</accession>
<dbReference type="CDD" id="cd01066">
    <property type="entry name" value="APP_MetAP"/>
    <property type="match status" value="1"/>
</dbReference>
<feature type="domain" description="Peptidase M24" evidence="1">
    <location>
        <begin position="160"/>
        <end position="367"/>
    </location>
</feature>
<protein>
    <submittedName>
        <fullName evidence="3">Macromolecule metabolism macromolecule degradation degradation of proteins, peptides,glycopeptides</fullName>
    </submittedName>
</protein>
<organism evidence="3">
    <name type="scientific">hydrothermal vent metagenome</name>
    <dbReference type="NCBI Taxonomy" id="652676"/>
    <lineage>
        <taxon>unclassified sequences</taxon>
        <taxon>metagenomes</taxon>
        <taxon>ecological metagenomes</taxon>
    </lineage>
</organism>
<dbReference type="AlphaFoldDB" id="A0A160TR87"/>
<dbReference type="Gene3D" id="3.90.230.10">
    <property type="entry name" value="Creatinase/methionine aminopeptidase superfamily"/>
    <property type="match status" value="1"/>
</dbReference>
<dbReference type="InterPro" id="IPR000994">
    <property type="entry name" value="Pept_M24"/>
</dbReference>
<dbReference type="Pfam" id="PF00557">
    <property type="entry name" value="Peptidase_M24"/>
    <property type="match status" value="1"/>
</dbReference>
<proteinExistence type="predicted"/>
<dbReference type="InterPro" id="IPR000587">
    <property type="entry name" value="Creatinase_N"/>
</dbReference>
<evidence type="ECO:0000259" key="1">
    <source>
        <dbReference type="Pfam" id="PF00557"/>
    </source>
</evidence>
<dbReference type="InterPro" id="IPR050659">
    <property type="entry name" value="Peptidase_M24B"/>
</dbReference>